<name>A0A5S4G2E7_9ACTN</name>
<dbReference type="SUPFAM" id="SSF54427">
    <property type="entry name" value="NTF2-like"/>
    <property type="match status" value="1"/>
</dbReference>
<dbReference type="InterPro" id="IPR032710">
    <property type="entry name" value="NTF2-like_dom_sf"/>
</dbReference>
<reference evidence="1 2" key="1">
    <citation type="submission" date="2019-05" db="EMBL/GenBank/DDBJ databases">
        <title>Draft genome sequence of Actinomadura geliboluensis A8036.</title>
        <authorList>
            <person name="Saricaoglu S."/>
            <person name="Isik K."/>
        </authorList>
    </citation>
    <scope>NUCLEOTIDE SEQUENCE [LARGE SCALE GENOMIC DNA]</scope>
    <source>
        <strain evidence="1 2">A8036</strain>
    </source>
</reference>
<accession>A0A5S4G2E7</accession>
<dbReference type="Gene3D" id="3.10.450.50">
    <property type="match status" value="1"/>
</dbReference>
<keyword evidence="2" id="KW-1185">Reference proteome</keyword>
<dbReference type="EMBL" id="VCKZ01000512">
    <property type="protein sequence ID" value="TMR27129.1"/>
    <property type="molecule type" value="Genomic_DNA"/>
</dbReference>
<evidence type="ECO:0000313" key="2">
    <source>
        <dbReference type="Proteomes" id="UP000305238"/>
    </source>
</evidence>
<protein>
    <submittedName>
        <fullName evidence="1">DUF4440 domain-containing protein</fullName>
    </submittedName>
</protein>
<gene>
    <name evidence="1" type="ORF">ETD96_39930</name>
</gene>
<comment type="caution">
    <text evidence="1">The sequence shown here is derived from an EMBL/GenBank/DDBJ whole genome shotgun (WGS) entry which is preliminary data.</text>
</comment>
<dbReference type="Proteomes" id="UP000305238">
    <property type="component" value="Unassembled WGS sequence"/>
</dbReference>
<feature type="non-terminal residue" evidence="1">
    <location>
        <position position="44"/>
    </location>
</feature>
<sequence>MPRLADRPEDVPHVFADRFNSGDPSAVAEMYAEGAVFVPTPGTP</sequence>
<evidence type="ECO:0000313" key="1">
    <source>
        <dbReference type="EMBL" id="TMR27129.1"/>
    </source>
</evidence>
<organism evidence="1 2">
    <name type="scientific">Actinomadura geliboluensis</name>
    <dbReference type="NCBI Taxonomy" id="882440"/>
    <lineage>
        <taxon>Bacteria</taxon>
        <taxon>Bacillati</taxon>
        <taxon>Actinomycetota</taxon>
        <taxon>Actinomycetes</taxon>
        <taxon>Streptosporangiales</taxon>
        <taxon>Thermomonosporaceae</taxon>
        <taxon>Actinomadura</taxon>
    </lineage>
</organism>
<dbReference type="AlphaFoldDB" id="A0A5S4G2E7"/>
<proteinExistence type="predicted"/>